<feature type="compositionally biased region" description="Basic and acidic residues" evidence="4">
    <location>
        <begin position="31"/>
        <end position="55"/>
    </location>
</feature>
<accession>A0A5C8NWK4</accession>
<dbReference type="Gene3D" id="3.40.190.10">
    <property type="entry name" value="Periplasmic binding protein-like II"/>
    <property type="match status" value="1"/>
</dbReference>
<keyword evidence="2" id="KW-0813">Transport</keyword>
<dbReference type="EMBL" id="VDUW01000003">
    <property type="protein sequence ID" value="TXL65648.1"/>
    <property type="molecule type" value="Genomic_DNA"/>
</dbReference>
<dbReference type="InterPro" id="IPR030678">
    <property type="entry name" value="Peptide/Ni-bd"/>
</dbReference>
<evidence type="ECO:0000259" key="5">
    <source>
        <dbReference type="Pfam" id="PF00496"/>
    </source>
</evidence>
<proteinExistence type="inferred from homology"/>
<organism evidence="6 7">
    <name type="scientific">Cerasibacillus terrae</name>
    <dbReference type="NCBI Taxonomy" id="2498845"/>
    <lineage>
        <taxon>Bacteria</taxon>
        <taxon>Bacillati</taxon>
        <taxon>Bacillota</taxon>
        <taxon>Bacilli</taxon>
        <taxon>Bacillales</taxon>
        <taxon>Bacillaceae</taxon>
        <taxon>Cerasibacillus</taxon>
    </lineage>
</organism>
<dbReference type="InterPro" id="IPR039424">
    <property type="entry name" value="SBP_5"/>
</dbReference>
<dbReference type="GO" id="GO:1904680">
    <property type="term" value="F:peptide transmembrane transporter activity"/>
    <property type="evidence" value="ECO:0007669"/>
    <property type="project" value="TreeGrafter"/>
</dbReference>
<protein>
    <submittedName>
        <fullName evidence="6">Peptide ABC transporter substrate-binding protein</fullName>
    </submittedName>
</protein>
<dbReference type="SUPFAM" id="SSF53850">
    <property type="entry name" value="Periplasmic binding protein-like II"/>
    <property type="match status" value="1"/>
</dbReference>
<dbReference type="InterPro" id="IPR000914">
    <property type="entry name" value="SBP_5_dom"/>
</dbReference>
<dbReference type="GO" id="GO:0042597">
    <property type="term" value="C:periplasmic space"/>
    <property type="evidence" value="ECO:0007669"/>
    <property type="project" value="UniProtKB-ARBA"/>
</dbReference>
<keyword evidence="7" id="KW-1185">Reference proteome</keyword>
<feature type="domain" description="Solute-binding protein family 5" evidence="5">
    <location>
        <begin position="101"/>
        <end position="510"/>
    </location>
</feature>
<dbReference type="CDD" id="cd08514">
    <property type="entry name" value="PBP2_AppA_like"/>
    <property type="match status" value="1"/>
</dbReference>
<dbReference type="Gene3D" id="3.10.105.10">
    <property type="entry name" value="Dipeptide-binding Protein, Domain 3"/>
    <property type="match status" value="1"/>
</dbReference>
<feature type="region of interest" description="Disordered" evidence="4">
    <location>
        <begin position="31"/>
        <end position="61"/>
    </location>
</feature>
<dbReference type="OrthoDB" id="9796817at2"/>
<evidence type="ECO:0000313" key="6">
    <source>
        <dbReference type="EMBL" id="TXL65648.1"/>
    </source>
</evidence>
<dbReference type="GO" id="GO:0043190">
    <property type="term" value="C:ATP-binding cassette (ABC) transporter complex"/>
    <property type="evidence" value="ECO:0007669"/>
    <property type="project" value="InterPro"/>
</dbReference>
<dbReference type="PROSITE" id="PS51257">
    <property type="entry name" value="PROKAR_LIPOPROTEIN"/>
    <property type="match status" value="1"/>
</dbReference>
<evidence type="ECO:0000256" key="3">
    <source>
        <dbReference type="ARBA" id="ARBA00022729"/>
    </source>
</evidence>
<dbReference type="Proteomes" id="UP000321574">
    <property type="component" value="Unassembled WGS sequence"/>
</dbReference>
<evidence type="ECO:0000256" key="1">
    <source>
        <dbReference type="ARBA" id="ARBA00005695"/>
    </source>
</evidence>
<evidence type="ECO:0000256" key="2">
    <source>
        <dbReference type="ARBA" id="ARBA00022448"/>
    </source>
</evidence>
<reference evidence="6 7" key="1">
    <citation type="submission" date="2019-06" db="EMBL/GenBank/DDBJ databases">
        <title>Cerasibacillus sp. nov., isolated from maize field.</title>
        <authorList>
            <person name="Lin S.-Y."/>
            <person name="Tsai C.-F."/>
            <person name="Young C.-C."/>
        </authorList>
    </citation>
    <scope>NUCLEOTIDE SEQUENCE [LARGE SCALE GENOMIC DNA]</scope>
    <source>
        <strain evidence="6 7">CC-CFT480</strain>
    </source>
</reference>
<dbReference type="GO" id="GO:0015833">
    <property type="term" value="P:peptide transport"/>
    <property type="evidence" value="ECO:0007669"/>
    <property type="project" value="TreeGrafter"/>
</dbReference>
<dbReference type="PIRSF" id="PIRSF002741">
    <property type="entry name" value="MppA"/>
    <property type="match status" value="1"/>
</dbReference>
<evidence type="ECO:0000256" key="4">
    <source>
        <dbReference type="SAM" id="MobiDB-lite"/>
    </source>
</evidence>
<comment type="caution">
    <text evidence="6">The sequence shown here is derived from an EMBL/GenBank/DDBJ whole genome shotgun (WGS) entry which is preliminary data.</text>
</comment>
<dbReference type="AlphaFoldDB" id="A0A5C8NWK4"/>
<dbReference type="PANTHER" id="PTHR30290:SF9">
    <property type="entry name" value="OLIGOPEPTIDE-BINDING PROTEIN APPA"/>
    <property type="match status" value="1"/>
</dbReference>
<dbReference type="PANTHER" id="PTHR30290">
    <property type="entry name" value="PERIPLASMIC BINDING COMPONENT OF ABC TRANSPORTER"/>
    <property type="match status" value="1"/>
</dbReference>
<comment type="similarity">
    <text evidence="1">Belongs to the bacterial solute-binding protein 5 family.</text>
</comment>
<evidence type="ECO:0000313" key="7">
    <source>
        <dbReference type="Proteomes" id="UP000321574"/>
    </source>
</evidence>
<gene>
    <name evidence="6" type="ORF">FHP05_05865</name>
</gene>
<dbReference type="Pfam" id="PF00496">
    <property type="entry name" value="SBP_bac_5"/>
    <property type="match status" value="1"/>
</dbReference>
<name>A0A5C8NWK4_9BACI</name>
<keyword evidence="3" id="KW-0732">Signal</keyword>
<sequence length="605" mass="69973">MMKQQYKYGIMFFLILFLTCVVLVACNNDKGEEEKPNESTEQKKDNPKKKDDKPKAGGTVVGGMHAAPSGMFNPIFYEETYEANIIDFVYEGLVVQDENLEFMPHLAKEWEANDDQTEITFKLVEGVKWHDGEFFTAHDVVFTYKSMADPDYISSGGIRIDYVEPLKGYEAYNSGNTKEFKGVVAEDDHTVTFHFEKPNVNPLYTASFPIIPKHIFKDVEVSEMPKHPGSLEPEELIGTGPFQFTNMVEREEYVLEKFTDYWQDEPYLDKIIWKISDQADMTELLQTGKIDFISEPNGIAPVDYETVKSFPNIKIIEQPDFSYQLLGFKHNHRTTEDVGNGLLEPDNWKPNDKLANPKVRQAIAYAINRQELIGEGPNEGLLNGRGEIIHSPIAMQMWAYDDKATVDYDFNPKKAKEMLDELGYKEESDGFRTDPDGNEWVLNMDYPTGNELREQIAPLVKEMLENVGIKINLRKPKEMSVYVEDLTNDDSDWDLYLLGLNLRTTDPDPSGFWSTRAPYNFSRWNNPESDKLIKKALKTPEAFELDFRKEVYEEWQKLFSKDLPALLLFAENKLWAYNERIQNITPLPRTMFRDSHLWWVTDAEE</sequence>
<dbReference type="Gene3D" id="3.90.76.10">
    <property type="entry name" value="Dipeptide-binding Protein, Domain 1"/>
    <property type="match status" value="1"/>
</dbReference>